<dbReference type="NCBIfam" id="TIGR02432">
    <property type="entry name" value="lysidine_TilS_N"/>
    <property type="match status" value="1"/>
</dbReference>
<dbReference type="PANTHER" id="PTHR43033:SF1">
    <property type="entry name" value="TRNA(ILE)-LYSIDINE SYNTHASE-RELATED"/>
    <property type="match status" value="1"/>
</dbReference>
<evidence type="ECO:0000256" key="5">
    <source>
        <dbReference type="ARBA" id="ARBA00022741"/>
    </source>
</evidence>
<evidence type="ECO:0000256" key="1">
    <source>
        <dbReference type="ARBA" id="ARBA00004496"/>
    </source>
</evidence>
<keyword evidence="6 8" id="KW-0067">ATP-binding</keyword>
<evidence type="ECO:0000256" key="3">
    <source>
        <dbReference type="ARBA" id="ARBA00022598"/>
    </source>
</evidence>
<dbReference type="GO" id="GO:0005737">
    <property type="term" value="C:cytoplasm"/>
    <property type="evidence" value="ECO:0007669"/>
    <property type="project" value="UniProtKB-SubCell"/>
</dbReference>
<proteinExistence type="inferred from homology"/>
<comment type="similarity">
    <text evidence="8">Belongs to the tRNA(Ile)-lysidine synthase family.</text>
</comment>
<dbReference type="Pfam" id="PF01171">
    <property type="entry name" value="ATP_bind_3"/>
    <property type="match status" value="1"/>
</dbReference>
<evidence type="ECO:0000256" key="6">
    <source>
        <dbReference type="ARBA" id="ARBA00022840"/>
    </source>
</evidence>
<evidence type="ECO:0000256" key="7">
    <source>
        <dbReference type="ARBA" id="ARBA00048539"/>
    </source>
</evidence>
<reference evidence="10 11" key="1">
    <citation type="submission" date="2020-02" db="EMBL/GenBank/DDBJ databases">
        <authorList>
            <person name="Hogendoorn C."/>
        </authorList>
    </citation>
    <scope>NUCLEOTIDE SEQUENCE [LARGE SCALE GENOMIC DNA]</scope>
    <source>
        <strain evidence="10">R501</strain>
    </source>
</reference>
<dbReference type="GO" id="GO:0032267">
    <property type="term" value="F:tRNA(Ile)-lysidine synthase activity"/>
    <property type="evidence" value="ECO:0007669"/>
    <property type="project" value="UniProtKB-EC"/>
</dbReference>
<dbReference type="HAMAP" id="MF_01161">
    <property type="entry name" value="tRNA_Ile_lys_synt"/>
    <property type="match status" value="1"/>
</dbReference>
<dbReference type="InterPro" id="IPR014729">
    <property type="entry name" value="Rossmann-like_a/b/a_fold"/>
</dbReference>
<organism evidence="10 11">
    <name type="scientific">Candidatus Hydrogenisulfobacillus filiaventi</name>
    <dbReference type="NCBI Taxonomy" id="2707344"/>
    <lineage>
        <taxon>Bacteria</taxon>
        <taxon>Bacillati</taxon>
        <taxon>Bacillota</taxon>
        <taxon>Clostridia</taxon>
        <taxon>Eubacteriales</taxon>
        <taxon>Clostridiales Family XVII. Incertae Sedis</taxon>
        <taxon>Candidatus Hydrogenisulfobacillus</taxon>
    </lineage>
</organism>
<dbReference type="CDD" id="cd01992">
    <property type="entry name" value="TilS_N"/>
    <property type="match status" value="1"/>
</dbReference>
<dbReference type="NCBIfam" id="TIGR02433">
    <property type="entry name" value="lysidine_TilS_C"/>
    <property type="match status" value="1"/>
</dbReference>
<comment type="catalytic activity">
    <reaction evidence="7 8">
        <text>cytidine(34) in tRNA(Ile2) + L-lysine + ATP = lysidine(34) in tRNA(Ile2) + AMP + diphosphate + H(+)</text>
        <dbReference type="Rhea" id="RHEA:43744"/>
        <dbReference type="Rhea" id="RHEA-COMP:10625"/>
        <dbReference type="Rhea" id="RHEA-COMP:10670"/>
        <dbReference type="ChEBI" id="CHEBI:15378"/>
        <dbReference type="ChEBI" id="CHEBI:30616"/>
        <dbReference type="ChEBI" id="CHEBI:32551"/>
        <dbReference type="ChEBI" id="CHEBI:33019"/>
        <dbReference type="ChEBI" id="CHEBI:82748"/>
        <dbReference type="ChEBI" id="CHEBI:83665"/>
        <dbReference type="ChEBI" id="CHEBI:456215"/>
        <dbReference type="EC" id="6.3.4.19"/>
    </reaction>
</comment>
<dbReference type="GO" id="GO:0006400">
    <property type="term" value="P:tRNA modification"/>
    <property type="evidence" value="ECO:0007669"/>
    <property type="project" value="UniProtKB-UniRule"/>
</dbReference>
<dbReference type="InterPro" id="IPR011063">
    <property type="entry name" value="TilS/TtcA_N"/>
</dbReference>
<dbReference type="InterPro" id="IPR012796">
    <property type="entry name" value="Lysidine-tRNA-synth_C"/>
</dbReference>
<feature type="binding site" evidence="8">
    <location>
        <begin position="35"/>
        <end position="40"/>
    </location>
    <ligand>
        <name>ATP</name>
        <dbReference type="ChEBI" id="CHEBI:30616"/>
    </ligand>
</feature>
<dbReference type="SUPFAM" id="SSF56037">
    <property type="entry name" value="PheT/TilS domain"/>
    <property type="match status" value="1"/>
</dbReference>
<dbReference type="AlphaFoldDB" id="A0A6F8ZK80"/>
<evidence type="ECO:0000256" key="4">
    <source>
        <dbReference type="ARBA" id="ARBA00022694"/>
    </source>
</evidence>
<evidence type="ECO:0000256" key="8">
    <source>
        <dbReference type="HAMAP-Rule" id="MF_01161"/>
    </source>
</evidence>
<dbReference type="InterPro" id="IPR012795">
    <property type="entry name" value="tRNA_Ile_lys_synt_N"/>
</dbReference>
<keyword evidence="11" id="KW-1185">Reference proteome</keyword>
<sequence>MPEGTAVDSLEEAVAAFAARRGLWRPGDRLLVAVSGGGDSMALWAVLSALAGPEQLALLPVHVDHGLRPGSAREAETLRGWFRDRWGRELEVLRAAVQPAPGESLEMAARRVRYALLRTRARAWGPDTLIALGHQQDDQAETVLMRVLTGTGITGLAAMRPRQGLLVRPLLGTGRATLRDYLRRQDIPWLEDPTNADPAMLRNRIRHQLLPLIRSAVNPAAVRALAGLADRSAEVADWLEMEAARWLEAHARRRGPDRELDAGFRTLPPALQTAVLLRLARELGLTLQQPQVEGARTGGVNWPRGWRVQPGPDGTLRVRAPAPLPSWDREPPRPLAPGSWPADGGRLLVRQLMPGEEPATGETVLDPGHWMDLGWRFWRPGDRLAAPGLGGHHKKLQDLFTEHRIPPPLRRRWPLVVAREAGGREVVLAVPGLATAAGAAPAPGCGRLGVRFLPPSVSEEPPEGSPAGPRVV</sequence>
<keyword evidence="3 8" id="KW-0436">Ligase</keyword>
<accession>A0A6F8ZK80</accession>
<name>A0A6F8ZK80_9FIRM</name>
<dbReference type="GO" id="GO:0005524">
    <property type="term" value="F:ATP binding"/>
    <property type="evidence" value="ECO:0007669"/>
    <property type="project" value="UniProtKB-UniRule"/>
</dbReference>
<dbReference type="SUPFAM" id="SSF52402">
    <property type="entry name" value="Adenine nucleotide alpha hydrolases-like"/>
    <property type="match status" value="1"/>
</dbReference>
<dbReference type="KEGG" id="hfv:R50_2584"/>
<keyword evidence="5 8" id="KW-0547">Nucleotide-binding</keyword>
<evidence type="ECO:0000313" key="10">
    <source>
        <dbReference type="EMBL" id="CAB1130076.1"/>
    </source>
</evidence>
<dbReference type="PANTHER" id="PTHR43033">
    <property type="entry name" value="TRNA(ILE)-LYSIDINE SYNTHASE-RELATED"/>
    <property type="match status" value="1"/>
</dbReference>
<protein>
    <recommendedName>
        <fullName evidence="8">tRNA(Ile)-lysidine synthase</fullName>
        <ecNumber evidence="8">6.3.4.19</ecNumber>
    </recommendedName>
    <alternativeName>
        <fullName evidence="8">tRNA(Ile)-2-lysyl-cytidine synthase</fullName>
    </alternativeName>
    <alternativeName>
        <fullName evidence="8">tRNA(Ile)-lysidine synthetase</fullName>
    </alternativeName>
</protein>
<comment type="function">
    <text evidence="8">Ligates lysine onto the cytidine present at position 34 of the AUA codon-specific tRNA(Ile) that contains the anticodon CAU, in an ATP-dependent manner. Cytidine is converted to lysidine, thus changing the amino acid specificity of the tRNA from methionine to isoleucine.</text>
</comment>
<comment type="domain">
    <text evidence="8">The N-terminal region contains the highly conserved SGGXDS motif, predicted to be a P-loop motif involved in ATP binding.</text>
</comment>
<gene>
    <name evidence="8 10" type="primary">tilS</name>
    <name evidence="10" type="ORF">R50_2584</name>
</gene>
<keyword evidence="2 8" id="KW-0963">Cytoplasm</keyword>
<dbReference type="Pfam" id="PF11734">
    <property type="entry name" value="TilS_C"/>
    <property type="match status" value="1"/>
</dbReference>
<dbReference type="SMART" id="SM00977">
    <property type="entry name" value="TilS_C"/>
    <property type="match status" value="1"/>
</dbReference>
<evidence type="ECO:0000256" key="2">
    <source>
        <dbReference type="ARBA" id="ARBA00022490"/>
    </source>
</evidence>
<dbReference type="Gene3D" id="3.40.50.620">
    <property type="entry name" value="HUPs"/>
    <property type="match status" value="1"/>
</dbReference>
<comment type="subcellular location">
    <subcellularLocation>
        <location evidence="1 8">Cytoplasm</location>
    </subcellularLocation>
</comment>
<evidence type="ECO:0000259" key="9">
    <source>
        <dbReference type="SMART" id="SM00977"/>
    </source>
</evidence>
<dbReference type="EC" id="6.3.4.19" evidence="8"/>
<dbReference type="Proteomes" id="UP000503399">
    <property type="component" value="Chromosome"/>
</dbReference>
<evidence type="ECO:0000313" key="11">
    <source>
        <dbReference type="Proteomes" id="UP000503399"/>
    </source>
</evidence>
<dbReference type="InterPro" id="IPR012094">
    <property type="entry name" value="tRNA_Ile_lys_synt"/>
</dbReference>
<keyword evidence="4 8" id="KW-0819">tRNA processing</keyword>
<feature type="domain" description="Lysidine-tRNA(Ile) synthetase C-terminal" evidence="9">
    <location>
        <begin position="373"/>
        <end position="452"/>
    </location>
</feature>
<dbReference type="EMBL" id="LR778114">
    <property type="protein sequence ID" value="CAB1130076.1"/>
    <property type="molecule type" value="Genomic_DNA"/>
</dbReference>